<keyword evidence="3 5" id="KW-0863">Zinc-finger</keyword>
<dbReference type="SUPFAM" id="SSF57756">
    <property type="entry name" value="Retrovirus zinc finger-like domains"/>
    <property type="match status" value="1"/>
</dbReference>
<dbReference type="InterPro" id="IPR001878">
    <property type="entry name" value="Znf_CCHC"/>
</dbReference>
<dbReference type="GO" id="GO:0003676">
    <property type="term" value="F:nucleic acid binding"/>
    <property type="evidence" value="ECO:0007669"/>
    <property type="project" value="InterPro"/>
</dbReference>
<feature type="region of interest" description="Disordered" evidence="6">
    <location>
        <begin position="274"/>
        <end position="297"/>
    </location>
</feature>
<evidence type="ECO:0000313" key="8">
    <source>
        <dbReference type="EMBL" id="KAG2116550.1"/>
    </source>
</evidence>
<reference evidence="8" key="1">
    <citation type="journal article" date="2020" name="New Phytol.">
        <title>Comparative genomics reveals dynamic genome evolution in host specialist ectomycorrhizal fungi.</title>
        <authorList>
            <person name="Lofgren L.A."/>
            <person name="Nguyen N.H."/>
            <person name="Vilgalys R."/>
            <person name="Ruytinx J."/>
            <person name="Liao H.L."/>
            <person name="Branco S."/>
            <person name="Kuo A."/>
            <person name="LaButti K."/>
            <person name="Lipzen A."/>
            <person name="Andreopoulos W."/>
            <person name="Pangilinan J."/>
            <person name="Riley R."/>
            <person name="Hundley H."/>
            <person name="Na H."/>
            <person name="Barry K."/>
            <person name="Grigoriev I.V."/>
            <person name="Stajich J.E."/>
            <person name="Kennedy P.G."/>
        </authorList>
    </citation>
    <scope>NUCLEOTIDE SEQUENCE</scope>
    <source>
        <strain evidence="8">FC423</strain>
    </source>
</reference>
<dbReference type="InterPro" id="IPR025829">
    <property type="entry name" value="Zn_knuckle_CX2CX3GHX4C"/>
</dbReference>
<gene>
    <name evidence="8" type="ORF">F5147DRAFT_743149</name>
</gene>
<dbReference type="PROSITE" id="PS50158">
    <property type="entry name" value="ZF_CCHC"/>
    <property type="match status" value="1"/>
</dbReference>
<protein>
    <submittedName>
        <fullName evidence="8">CwfJ C-terminus 1-domain-containing protein-like protein</fullName>
    </submittedName>
</protein>
<dbReference type="Proteomes" id="UP000823399">
    <property type="component" value="Unassembled WGS sequence"/>
</dbReference>
<name>A0A9P7FHP0_9AGAM</name>
<dbReference type="SUPFAM" id="SSF54197">
    <property type="entry name" value="HIT-like"/>
    <property type="match status" value="1"/>
</dbReference>
<evidence type="ECO:0000256" key="3">
    <source>
        <dbReference type="ARBA" id="ARBA00022771"/>
    </source>
</evidence>
<dbReference type="InterPro" id="IPR006768">
    <property type="entry name" value="Cwf19-like_C_dom-1"/>
</dbReference>
<dbReference type="RefSeq" id="XP_041297649.1">
    <property type="nucleotide sequence ID" value="XM_041439587.1"/>
</dbReference>
<dbReference type="GO" id="GO:0061632">
    <property type="term" value="F:RNA lariat debranching enzyme activator activity"/>
    <property type="evidence" value="ECO:0007669"/>
    <property type="project" value="TreeGrafter"/>
</dbReference>
<dbReference type="PANTHER" id="PTHR12072">
    <property type="entry name" value="CWF19, CELL CYCLE CONTROL PROTEIN"/>
    <property type="match status" value="1"/>
</dbReference>
<dbReference type="Gene3D" id="3.30.428.10">
    <property type="entry name" value="HIT-like"/>
    <property type="match status" value="1"/>
</dbReference>
<evidence type="ECO:0000256" key="5">
    <source>
        <dbReference type="PROSITE-ProRule" id="PRU00047"/>
    </source>
</evidence>
<accession>A0A9P7FHP0</accession>
<dbReference type="SMART" id="SM00343">
    <property type="entry name" value="ZnF_C2HC"/>
    <property type="match status" value="2"/>
</dbReference>
<dbReference type="Pfam" id="PF04677">
    <property type="entry name" value="CwfJ_C_1"/>
    <property type="match status" value="1"/>
</dbReference>
<dbReference type="InterPro" id="IPR040194">
    <property type="entry name" value="Cwf19-like"/>
</dbReference>
<dbReference type="Pfam" id="PF13696">
    <property type="entry name" value="zf-CCHC_2"/>
    <property type="match status" value="2"/>
</dbReference>
<keyword evidence="1" id="KW-0507">mRNA processing</keyword>
<dbReference type="CDD" id="cd07380">
    <property type="entry name" value="MPP_CWF19_N"/>
    <property type="match status" value="1"/>
</dbReference>
<dbReference type="GeneID" id="64701846"/>
<evidence type="ECO:0000259" key="7">
    <source>
        <dbReference type="PROSITE" id="PS50158"/>
    </source>
</evidence>
<dbReference type="OrthoDB" id="444325at2759"/>
<sequence>MASSTLPTASSALPVKILTVGSAPSTLKHGDFFGPLKEPGALQDGTDETEQLLNGDIEVPLKCYIMQGENPLPDSVIEKYAKTSGELCKDVFLLNKSGIMTTAHGLRIACLGGIYNPGIYTTAEAPPGFASPFFSTHTVERLLSNTLVKSSSKSQSKNQTYSSLTSILNASSSSQLVDILITNDWPACITQHSSAPLPSPELASEGATPLDEVIRKVKPRYHFAALGGRPPQFWEREPFVWDDEAGRVSRFVSLATGGKKPRWFYAFSITPPSPSNPAPARPTNATKNPFTELAPRPPKRTLETFETTENFIWGNVPQHGKRPRTSVNPLRFSSPTLPQFALSSCKQHFITSCPERQKPPEGYVCRICNTPGHLVRDCPTRHAVGDTGGRKPRPGYVCRACASEEHYIEDCPVANAGQRGGERRGKRDQIKEIGPDECWFCLSNPNLAKHLIVSIGNECYVTLPKGQIIPTQSNADGNNSSISTVPGGGHVLIVPIAHHPTYNTIPADIAPPILEETDKYKSSLRALYAAHNASAVFFEVGRLSTKGGHAHVQAVPVPISLAGKVEQAFKSQGINFDGTLEDCQSSGLPGGRGRSYFRVDLPDGRSLVHLIEDHAPFGVQFGRQVLTDILGIPDRVDWKACMLPEEEDKADVKAFKAAFASFDPSM</sequence>
<dbReference type="InterPro" id="IPR036875">
    <property type="entry name" value="Znf_CCHC_sf"/>
</dbReference>
<evidence type="ECO:0000313" key="9">
    <source>
        <dbReference type="Proteomes" id="UP000823399"/>
    </source>
</evidence>
<keyword evidence="9" id="KW-1185">Reference proteome</keyword>
<dbReference type="EMBL" id="JABBWM010000006">
    <property type="protein sequence ID" value="KAG2116550.1"/>
    <property type="molecule type" value="Genomic_DNA"/>
</dbReference>
<dbReference type="GO" id="GO:0008270">
    <property type="term" value="F:zinc ion binding"/>
    <property type="evidence" value="ECO:0007669"/>
    <property type="project" value="UniProtKB-KW"/>
</dbReference>
<organism evidence="8 9">
    <name type="scientific">Suillus discolor</name>
    <dbReference type="NCBI Taxonomy" id="1912936"/>
    <lineage>
        <taxon>Eukaryota</taxon>
        <taxon>Fungi</taxon>
        <taxon>Dikarya</taxon>
        <taxon>Basidiomycota</taxon>
        <taxon>Agaricomycotina</taxon>
        <taxon>Agaricomycetes</taxon>
        <taxon>Agaricomycetidae</taxon>
        <taxon>Boletales</taxon>
        <taxon>Suillineae</taxon>
        <taxon>Suillaceae</taxon>
        <taxon>Suillus</taxon>
    </lineage>
</organism>
<feature type="domain" description="CCHC-type" evidence="7">
    <location>
        <begin position="365"/>
        <end position="379"/>
    </location>
</feature>
<dbReference type="Gene3D" id="4.10.60.10">
    <property type="entry name" value="Zinc finger, CCHC-type"/>
    <property type="match status" value="1"/>
</dbReference>
<proteinExistence type="predicted"/>
<comment type="caution">
    <text evidence="8">The sequence shown here is derived from an EMBL/GenBank/DDBJ whole genome shotgun (WGS) entry which is preliminary data.</text>
</comment>
<dbReference type="InterPro" id="IPR006767">
    <property type="entry name" value="Cwf19-like_C_dom-2"/>
</dbReference>
<evidence type="ECO:0000256" key="6">
    <source>
        <dbReference type="SAM" id="MobiDB-lite"/>
    </source>
</evidence>
<evidence type="ECO:0000256" key="2">
    <source>
        <dbReference type="ARBA" id="ARBA00022723"/>
    </source>
</evidence>
<dbReference type="Pfam" id="PF04676">
    <property type="entry name" value="CwfJ_C_2"/>
    <property type="match status" value="1"/>
</dbReference>
<keyword evidence="2" id="KW-0479">Metal-binding</keyword>
<dbReference type="GO" id="GO:0000398">
    <property type="term" value="P:mRNA splicing, via spliceosome"/>
    <property type="evidence" value="ECO:0007669"/>
    <property type="project" value="TreeGrafter"/>
</dbReference>
<dbReference type="AlphaFoldDB" id="A0A9P7FHP0"/>
<dbReference type="GO" id="GO:0071014">
    <property type="term" value="C:post-mRNA release spliceosomal complex"/>
    <property type="evidence" value="ECO:0007669"/>
    <property type="project" value="TreeGrafter"/>
</dbReference>
<keyword evidence="4" id="KW-0862">Zinc</keyword>
<evidence type="ECO:0000256" key="1">
    <source>
        <dbReference type="ARBA" id="ARBA00022664"/>
    </source>
</evidence>
<dbReference type="PANTHER" id="PTHR12072:SF4">
    <property type="entry name" value="CWF19-LIKE PROTEIN 1"/>
    <property type="match status" value="1"/>
</dbReference>
<dbReference type="InterPro" id="IPR036265">
    <property type="entry name" value="HIT-like_sf"/>
</dbReference>
<evidence type="ECO:0000256" key="4">
    <source>
        <dbReference type="ARBA" id="ARBA00022833"/>
    </source>
</evidence>